<evidence type="ECO:0000256" key="1">
    <source>
        <dbReference type="ARBA" id="ARBA00004141"/>
    </source>
</evidence>
<reference evidence="7" key="2">
    <citation type="submission" date="2025-09" db="UniProtKB">
        <authorList>
            <consortium name="Ensembl"/>
        </authorList>
    </citation>
    <scope>IDENTIFICATION</scope>
</reference>
<dbReference type="Gene3D" id="1.20.1260.100">
    <property type="entry name" value="TspO/MBR protein"/>
    <property type="match status" value="1"/>
</dbReference>
<sequence>MQPQGAIFVALPHLGPILVSLLTRHRMIRWYDIPKKPPWCPPHKVLLAGWITIYFVMGYASYLVWKDLGGGFGRPLALPLGLYAVQLAVSWAVLIFFFAAHAHACLTILLVCPPTPTQLAAVLLLPYLAWLTVTASIAYHLWRDSLCPNHHQPLPMGEKRD</sequence>
<name>A0A8C0K563_CANLU</name>
<feature type="transmembrane region" description="Helical" evidence="6">
    <location>
        <begin position="119"/>
        <end position="142"/>
    </location>
</feature>
<dbReference type="Pfam" id="PF03073">
    <property type="entry name" value="TspO_MBR"/>
    <property type="match status" value="1"/>
</dbReference>
<keyword evidence="4 6" id="KW-1133">Transmembrane helix</keyword>
<dbReference type="Proteomes" id="UP000694391">
    <property type="component" value="Unplaced"/>
</dbReference>
<gene>
    <name evidence="7" type="primary">TSPO2</name>
</gene>
<dbReference type="PANTHER" id="PTHR10057:SF4">
    <property type="entry name" value="TRANSLOCATOR PROTEIN 2"/>
    <property type="match status" value="1"/>
</dbReference>
<comment type="subcellular location">
    <subcellularLocation>
        <location evidence="1">Membrane</location>
        <topology evidence="1">Multi-pass membrane protein</topology>
    </subcellularLocation>
</comment>
<dbReference type="InterPro" id="IPR038330">
    <property type="entry name" value="TspO/MBR-related_sf"/>
</dbReference>
<protein>
    <submittedName>
        <fullName evidence="7">Translocator protein 2</fullName>
    </submittedName>
</protein>
<evidence type="ECO:0000256" key="5">
    <source>
        <dbReference type="ARBA" id="ARBA00023136"/>
    </source>
</evidence>
<evidence type="ECO:0000256" key="4">
    <source>
        <dbReference type="ARBA" id="ARBA00022989"/>
    </source>
</evidence>
<accession>A0A8C0K563</accession>
<reference evidence="7" key="1">
    <citation type="submission" date="2025-08" db="UniProtKB">
        <authorList>
            <consortium name="Ensembl"/>
        </authorList>
    </citation>
    <scope>IDENTIFICATION</scope>
</reference>
<organism evidence="7 8">
    <name type="scientific">Canis lupus dingo</name>
    <name type="common">dingo</name>
    <dbReference type="NCBI Taxonomy" id="286419"/>
    <lineage>
        <taxon>Eukaryota</taxon>
        <taxon>Metazoa</taxon>
        <taxon>Chordata</taxon>
        <taxon>Craniata</taxon>
        <taxon>Vertebrata</taxon>
        <taxon>Euteleostomi</taxon>
        <taxon>Mammalia</taxon>
        <taxon>Eutheria</taxon>
        <taxon>Laurasiatheria</taxon>
        <taxon>Carnivora</taxon>
        <taxon>Caniformia</taxon>
        <taxon>Canidae</taxon>
        <taxon>Canis</taxon>
    </lineage>
</organism>
<proteinExistence type="inferred from homology"/>
<dbReference type="FunFam" id="1.20.1260.100:FF:000001">
    <property type="entry name" value="translocator protein 2"/>
    <property type="match status" value="1"/>
</dbReference>
<dbReference type="AlphaFoldDB" id="A0A8C0K563"/>
<dbReference type="CDD" id="cd15904">
    <property type="entry name" value="TSPO_MBR"/>
    <property type="match status" value="1"/>
</dbReference>
<comment type="similarity">
    <text evidence="2">Belongs to the TspO/BZRP family.</text>
</comment>
<dbReference type="GeneTree" id="ENSGT00390000012980"/>
<dbReference type="Ensembl" id="ENSCAFT00020011873.1">
    <property type="protein sequence ID" value="ENSCAFP00020010225.1"/>
    <property type="gene ID" value="ENSCAFG00020008290.1"/>
</dbReference>
<dbReference type="GO" id="GO:0005741">
    <property type="term" value="C:mitochondrial outer membrane"/>
    <property type="evidence" value="ECO:0007669"/>
    <property type="project" value="TreeGrafter"/>
</dbReference>
<feature type="transmembrane region" description="Helical" evidence="6">
    <location>
        <begin position="85"/>
        <end position="112"/>
    </location>
</feature>
<keyword evidence="3 6" id="KW-0812">Transmembrane</keyword>
<dbReference type="PANTHER" id="PTHR10057">
    <property type="entry name" value="PERIPHERAL-TYPE BENZODIAZEPINE RECEPTOR"/>
    <property type="match status" value="1"/>
</dbReference>
<evidence type="ECO:0000313" key="7">
    <source>
        <dbReference type="Ensembl" id="ENSCAFP00020010225.1"/>
    </source>
</evidence>
<keyword evidence="5 6" id="KW-0472">Membrane</keyword>
<keyword evidence="8" id="KW-1185">Reference proteome</keyword>
<evidence type="ECO:0000256" key="6">
    <source>
        <dbReference type="SAM" id="Phobius"/>
    </source>
</evidence>
<feature type="transmembrane region" description="Helical" evidence="6">
    <location>
        <begin position="45"/>
        <end position="65"/>
    </location>
</feature>
<evidence type="ECO:0000256" key="2">
    <source>
        <dbReference type="ARBA" id="ARBA00007524"/>
    </source>
</evidence>
<evidence type="ECO:0000313" key="8">
    <source>
        <dbReference type="Proteomes" id="UP000694391"/>
    </source>
</evidence>
<feature type="transmembrane region" description="Helical" evidence="6">
    <location>
        <begin position="6"/>
        <end position="24"/>
    </location>
</feature>
<dbReference type="InterPro" id="IPR004307">
    <property type="entry name" value="TspO_MBR"/>
</dbReference>
<evidence type="ECO:0000256" key="3">
    <source>
        <dbReference type="ARBA" id="ARBA00022692"/>
    </source>
</evidence>